<dbReference type="AlphaFoldDB" id="A0A1H5I6I3"/>
<proteinExistence type="inferred from homology"/>
<accession>A0A1H5I6I3</accession>
<dbReference type="EMBL" id="FNTL01000004">
    <property type="protein sequence ID" value="SEE35822.1"/>
    <property type="molecule type" value="Genomic_DNA"/>
</dbReference>
<dbReference type="Gene3D" id="3.40.47.10">
    <property type="match status" value="1"/>
</dbReference>
<evidence type="ECO:0000256" key="3">
    <source>
        <dbReference type="ARBA" id="ARBA00023315"/>
    </source>
</evidence>
<dbReference type="RefSeq" id="WP_073360092.1">
    <property type="nucleotide sequence ID" value="NZ_FNTL01000004.1"/>
</dbReference>
<evidence type="ECO:0000313" key="6">
    <source>
        <dbReference type="Proteomes" id="UP000183407"/>
    </source>
</evidence>
<evidence type="ECO:0000259" key="4">
    <source>
        <dbReference type="Pfam" id="PF18313"/>
    </source>
</evidence>
<evidence type="ECO:0000313" key="5">
    <source>
        <dbReference type="EMBL" id="SEE35822.1"/>
    </source>
</evidence>
<gene>
    <name evidence="5" type="ORF">SAMN04490220_7507</name>
</gene>
<dbReference type="PANTHER" id="PTHR18919">
    <property type="entry name" value="ACETYL-COA C-ACYLTRANSFERASE"/>
    <property type="match status" value="1"/>
</dbReference>
<organism evidence="5 6">
    <name type="scientific">Rhodococcus jostii</name>
    <dbReference type="NCBI Taxonomy" id="132919"/>
    <lineage>
        <taxon>Bacteria</taxon>
        <taxon>Bacillati</taxon>
        <taxon>Actinomycetota</taxon>
        <taxon>Actinomycetes</taxon>
        <taxon>Mycobacteriales</taxon>
        <taxon>Nocardiaceae</taxon>
        <taxon>Rhodococcus</taxon>
    </lineage>
</organism>
<keyword evidence="2 5" id="KW-0808">Transferase</keyword>
<dbReference type="Pfam" id="PF18313">
    <property type="entry name" value="TLP1_add_C"/>
    <property type="match status" value="1"/>
</dbReference>
<protein>
    <submittedName>
        <fullName evidence="5">Acetyl-CoA C-acetyltransferase</fullName>
    </submittedName>
</protein>
<name>A0A1H5I6I3_RHOJO</name>
<evidence type="ECO:0000256" key="2">
    <source>
        <dbReference type="ARBA" id="ARBA00022679"/>
    </source>
</evidence>
<keyword evidence="3" id="KW-0012">Acyltransferase</keyword>
<dbReference type="SUPFAM" id="SSF53901">
    <property type="entry name" value="Thiolase-like"/>
    <property type="match status" value="2"/>
</dbReference>
<dbReference type="Proteomes" id="UP000183407">
    <property type="component" value="Unassembled WGS sequence"/>
</dbReference>
<evidence type="ECO:0000256" key="1">
    <source>
        <dbReference type="ARBA" id="ARBA00010982"/>
    </source>
</evidence>
<comment type="similarity">
    <text evidence="1">Belongs to the thiolase-like superfamily. Thiolase family.</text>
</comment>
<dbReference type="Gene3D" id="2.40.50.840">
    <property type="match status" value="1"/>
</dbReference>
<dbReference type="InterPro" id="IPR016039">
    <property type="entry name" value="Thiolase-like"/>
</dbReference>
<feature type="domain" description="Thiolase-like protein type 1 additional C-terminal" evidence="4">
    <location>
        <begin position="416"/>
        <end position="489"/>
    </location>
</feature>
<dbReference type="InterPro" id="IPR040771">
    <property type="entry name" value="TLP1_add_C"/>
</dbReference>
<dbReference type="OrthoDB" id="4470569at2"/>
<sequence length="499" mass="51724">MADPARIPVIVGIGDLRSGRAGDPAGPREPLDLITDAARAAVADSGSAALGTRIDTIHAVKTVSWSYDDLPGLLATRLNLPSPRSSTSPIGGHWPAALLDRLGDDIAAGRSSAAMLVGGETQATMTSLRKSGTDPASLGWSSAPGGPPAFDPADLGSPVMQRAGLIVPTRVYPLFENRFSYESGVSPDRSLAESARMYSAFSELAAKNPASWTAEMYSAEEIATVGPGNRMVCEPYPLMLNAMPFVDQAAAVLVCSLALAREHGVPEDRIVYVWGGAGAADPVDVLSRNSFGTSAAMTDAVDRALSQAAITASALDVVDAYGCFPVVPKLLSRTLGLPASTVPSVTGGHSFFGGPLNSYTLHSIAEVTRRLREGSGPALVHGNGGYLTYQHVVLLASTPHPDGYVGDPEPAHLTAAAPEVVTGYEGRAEIVTSTVEHGRDGVPATGFVVAHTPDGHRLAGHTGPEEAVALSAFTQTPARSVIGRSVHVTDRDGVLSLQF</sequence>
<dbReference type="GO" id="GO:0016746">
    <property type="term" value="F:acyltransferase activity"/>
    <property type="evidence" value="ECO:0007669"/>
    <property type="project" value="UniProtKB-KW"/>
</dbReference>
<dbReference type="PANTHER" id="PTHR18919:SF139">
    <property type="entry name" value="THIOLASE-LIKE PROTEIN TYPE 1 ADDITIONAL C-TERMINAL DOMAIN-CONTAINING PROTEIN"/>
    <property type="match status" value="1"/>
</dbReference>
<reference evidence="6" key="1">
    <citation type="submission" date="2016-10" db="EMBL/GenBank/DDBJ databases">
        <authorList>
            <person name="Varghese N."/>
        </authorList>
    </citation>
    <scope>NUCLEOTIDE SEQUENCE [LARGE SCALE GENOMIC DNA]</scope>
    <source>
        <strain evidence="6">DSM 44719</strain>
    </source>
</reference>